<dbReference type="PANTHER" id="PTHR12161:SF88">
    <property type="entry name" value="REGULATOR OF VPS4 ACTIVITY IN THE MVB PATHWAY PROTEIN"/>
    <property type="match status" value="1"/>
</dbReference>
<dbReference type="InterPro" id="IPR042277">
    <property type="entry name" value="IST1-like"/>
</dbReference>
<feature type="compositionally biased region" description="Polar residues" evidence="2">
    <location>
        <begin position="257"/>
        <end position="270"/>
    </location>
</feature>
<dbReference type="AlphaFoldDB" id="A0A5B7ARF7"/>
<feature type="compositionally biased region" description="Basic and acidic residues" evidence="2">
    <location>
        <begin position="442"/>
        <end position="453"/>
    </location>
</feature>
<dbReference type="Gene3D" id="1.20.1260.60">
    <property type="entry name" value="Vacuolar protein sorting-associated protein Ist1"/>
    <property type="match status" value="1"/>
</dbReference>
<dbReference type="GO" id="GO:0015031">
    <property type="term" value="P:protein transport"/>
    <property type="evidence" value="ECO:0007669"/>
    <property type="project" value="InterPro"/>
</dbReference>
<feature type="compositionally biased region" description="Basic and acidic residues" evidence="2">
    <location>
        <begin position="204"/>
        <end position="230"/>
    </location>
</feature>
<feature type="region of interest" description="Disordered" evidence="2">
    <location>
        <begin position="294"/>
        <end position="391"/>
    </location>
</feature>
<protein>
    <submittedName>
        <fullName evidence="3">Putative Regulator of Vps4 activity in the MVB pathway protein</fullName>
    </submittedName>
</protein>
<evidence type="ECO:0000256" key="1">
    <source>
        <dbReference type="ARBA" id="ARBA00005536"/>
    </source>
</evidence>
<gene>
    <name evidence="3" type="ORF">Din_028721</name>
</gene>
<comment type="similarity">
    <text evidence="1">Belongs to the IST1 family.</text>
</comment>
<accession>A0A5B7ARF7</accession>
<sequence>MFEGLLKSKFYSKCKSTIKLTKTRLEMIRKKRNAMQKYLKNDIADLIKDGLDINAYGRAEGLLVELNLSSCYNFVEQFCGYISNHISVMNKQRECPEECREAVSSLMFAAARFADLPELRELRSIFTERFGNSLECYVNQEFVEKLKSIPPTKDMKLQLMQDIALETGKEWDSKALEQKLYKPPASEQDWSKNDDKYKSHKSREHNNVKEYNAPRRSKEDLSSHGRKEVNNDGYKLHNRRENAVPNQGRLSHERPENTPSMDQNGQQNHFNSVNNVSREEVDDKMPFYHRLIPPPYIKPKVSKNETSLEVPPTDSGREGTGHAKLNGHVDGEVEDNHDQDNSVGETKPKPRSVRRRCLKPPPGHDNTGSVEGDDAVKMNSNGKKQVDAKQGLKVCNQKDEEERVIDGLLMHYSTKQSPYEKGKVEAALKLPPSRQTAVDTSKATREKSKDGRPARATSFPLEPTSPIETTKGPARASSFQPDTLNPAAAHVHPKLLDYDDFVARLAAFRGK</sequence>
<dbReference type="InterPro" id="IPR005061">
    <property type="entry name" value="Ist1"/>
</dbReference>
<evidence type="ECO:0000313" key="3">
    <source>
        <dbReference type="EMBL" id="MPA59280.1"/>
    </source>
</evidence>
<proteinExistence type="inferred from homology"/>
<feature type="compositionally biased region" description="Basic residues" evidence="2">
    <location>
        <begin position="349"/>
        <end position="358"/>
    </location>
</feature>
<evidence type="ECO:0000256" key="2">
    <source>
        <dbReference type="SAM" id="MobiDB-lite"/>
    </source>
</evidence>
<organism evidence="3">
    <name type="scientific">Davidia involucrata</name>
    <name type="common">Dove tree</name>
    <dbReference type="NCBI Taxonomy" id="16924"/>
    <lineage>
        <taxon>Eukaryota</taxon>
        <taxon>Viridiplantae</taxon>
        <taxon>Streptophyta</taxon>
        <taxon>Embryophyta</taxon>
        <taxon>Tracheophyta</taxon>
        <taxon>Spermatophyta</taxon>
        <taxon>Magnoliopsida</taxon>
        <taxon>eudicotyledons</taxon>
        <taxon>Gunneridae</taxon>
        <taxon>Pentapetalae</taxon>
        <taxon>asterids</taxon>
        <taxon>Cornales</taxon>
        <taxon>Nyssaceae</taxon>
        <taxon>Davidia</taxon>
    </lineage>
</organism>
<reference evidence="3" key="1">
    <citation type="submission" date="2019-08" db="EMBL/GenBank/DDBJ databases">
        <title>Reference gene set and small RNA set construction with multiple tissues from Davidia involucrata Baill.</title>
        <authorList>
            <person name="Yang H."/>
            <person name="Zhou C."/>
            <person name="Li G."/>
            <person name="Wang J."/>
            <person name="Gao P."/>
            <person name="Wang M."/>
            <person name="Wang R."/>
            <person name="Zhao Y."/>
        </authorList>
    </citation>
    <scope>NUCLEOTIDE SEQUENCE</scope>
    <source>
        <tissue evidence="3">Mixed with DoveR01_LX</tissue>
    </source>
</reference>
<dbReference type="FunFam" id="1.20.1260.60:FF:000002">
    <property type="entry name" value="Vacuolar protein sorting-associated protein IST1"/>
    <property type="match status" value="1"/>
</dbReference>
<dbReference type="EMBL" id="GHES01028721">
    <property type="protein sequence ID" value="MPA59280.1"/>
    <property type="molecule type" value="Transcribed_RNA"/>
</dbReference>
<name>A0A5B7ARF7_DAVIN</name>
<dbReference type="Pfam" id="PF03398">
    <property type="entry name" value="Ist1"/>
    <property type="match status" value="1"/>
</dbReference>
<dbReference type="PANTHER" id="PTHR12161">
    <property type="entry name" value="IST1 FAMILY MEMBER"/>
    <property type="match status" value="1"/>
</dbReference>
<feature type="region of interest" description="Disordered" evidence="2">
    <location>
        <begin position="181"/>
        <end position="270"/>
    </location>
</feature>
<feature type="region of interest" description="Disordered" evidence="2">
    <location>
        <begin position="429"/>
        <end position="485"/>
    </location>
</feature>
<feature type="compositionally biased region" description="Basic and acidic residues" evidence="2">
    <location>
        <begin position="315"/>
        <end position="340"/>
    </location>
</feature>